<evidence type="ECO:0000256" key="5">
    <source>
        <dbReference type="ARBA" id="ARBA00022679"/>
    </source>
</evidence>
<evidence type="ECO:0000256" key="3">
    <source>
        <dbReference type="ARBA" id="ARBA00012588"/>
    </source>
</evidence>
<dbReference type="EMBL" id="MLJW01000337">
    <property type="protein sequence ID" value="OIQ89251.1"/>
    <property type="molecule type" value="Genomic_DNA"/>
</dbReference>
<dbReference type="InterPro" id="IPR013534">
    <property type="entry name" value="Starch_synth_cat_dom"/>
</dbReference>
<dbReference type="CDD" id="cd03791">
    <property type="entry name" value="GT5_Glycogen_synthase_DULL1-like"/>
    <property type="match status" value="1"/>
</dbReference>
<dbReference type="InterPro" id="IPR001296">
    <property type="entry name" value="Glyco_trans_1"/>
</dbReference>
<dbReference type="PANTHER" id="PTHR45825:SF11">
    <property type="entry name" value="ALPHA AMYLASE DOMAIN-CONTAINING PROTEIN"/>
    <property type="match status" value="1"/>
</dbReference>
<evidence type="ECO:0000256" key="4">
    <source>
        <dbReference type="ARBA" id="ARBA00022676"/>
    </source>
</evidence>
<dbReference type="GO" id="GO:0005978">
    <property type="term" value="P:glycogen biosynthetic process"/>
    <property type="evidence" value="ECO:0007669"/>
    <property type="project" value="TreeGrafter"/>
</dbReference>
<comment type="similarity">
    <text evidence="2">Belongs to the glycosyltransferase 1 family. Bacterial/plant glycogen synthase subfamily.</text>
</comment>
<keyword evidence="5 8" id="KW-0808">Transferase</keyword>
<dbReference type="InterPro" id="IPR011835">
    <property type="entry name" value="GS/SS"/>
</dbReference>
<gene>
    <name evidence="8" type="primary">glgA_8</name>
    <name evidence="8" type="ORF">GALL_288600</name>
</gene>
<dbReference type="NCBIfam" id="TIGR02095">
    <property type="entry name" value="glgA"/>
    <property type="match status" value="1"/>
</dbReference>
<evidence type="ECO:0000313" key="8">
    <source>
        <dbReference type="EMBL" id="OIQ89251.1"/>
    </source>
</evidence>
<feature type="domain" description="Starch synthase catalytic" evidence="7">
    <location>
        <begin position="2"/>
        <end position="238"/>
    </location>
</feature>
<dbReference type="NCBIfam" id="NF001899">
    <property type="entry name" value="PRK00654.1-2"/>
    <property type="match status" value="1"/>
</dbReference>
<dbReference type="Pfam" id="PF08323">
    <property type="entry name" value="Glyco_transf_5"/>
    <property type="match status" value="1"/>
</dbReference>
<feature type="domain" description="Glycosyl transferase family 1" evidence="6">
    <location>
        <begin position="295"/>
        <end position="444"/>
    </location>
</feature>
<reference evidence="8" key="1">
    <citation type="submission" date="2016-10" db="EMBL/GenBank/DDBJ databases">
        <title>Sequence of Gallionella enrichment culture.</title>
        <authorList>
            <person name="Poehlein A."/>
            <person name="Muehling M."/>
            <person name="Daniel R."/>
        </authorList>
    </citation>
    <scope>NUCLEOTIDE SEQUENCE</scope>
</reference>
<evidence type="ECO:0000259" key="6">
    <source>
        <dbReference type="Pfam" id="PF00534"/>
    </source>
</evidence>
<organism evidence="8">
    <name type="scientific">mine drainage metagenome</name>
    <dbReference type="NCBI Taxonomy" id="410659"/>
    <lineage>
        <taxon>unclassified sequences</taxon>
        <taxon>metagenomes</taxon>
        <taxon>ecological metagenomes</taxon>
    </lineage>
</organism>
<keyword evidence="4 8" id="KW-0328">Glycosyltransferase</keyword>
<comment type="caution">
    <text evidence="8">The sequence shown here is derived from an EMBL/GenBank/DDBJ whole genome shotgun (WGS) entry which is preliminary data.</text>
</comment>
<dbReference type="GO" id="GO:0009011">
    <property type="term" value="F:alpha-1,4-glucan glucosyltransferase (ADP-glucose donor) activity"/>
    <property type="evidence" value="ECO:0007669"/>
    <property type="project" value="UniProtKB-EC"/>
</dbReference>
<dbReference type="GO" id="GO:0005829">
    <property type="term" value="C:cytosol"/>
    <property type="evidence" value="ECO:0007669"/>
    <property type="project" value="TreeGrafter"/>
</dbReference>
<evidence type="ECO:0000259" key="7">
    <source>
        <dbReference type="Pfam" id="PF08323"/>
    </source>
</evidence>
<proteinExistence type="inferred from homology"/>
<dbReference type="Gene3D" id="3.40.50.2000">
    <property type="entry name" value="Glycogen Phosphorylase B"/>
    <property type="match status" value="2"/>
</dbReference>
<dbReference type="EC" id="2.4.1.21" evidence="3"/>
<dbReference type="GO" id="GO:0004373">
    <property type="term" value="F:alpha-1,4-glucan glucosyltransferase (UDP-glucose donor) activity"/>
    <property type="evidence" value="ECO:0007669"/>
    <property type="project" value="InterPro"/>
</dbReference>
<dbReference type="Pfam" id="PF00534">
    <property type="entry name" value="Glycos_transf_1"/>
    <property type="match status" value="1"/>
</dbReference>
<dbReference type="HAMAP" id="MF_00484">
    <property type="entry name" value="Glycogen_synth"/>
    <property type="match status" value="1"/>
</dbReference>
<accession>A0A1J5RI31</accession>
<dbReference type="SUPFAM" id="SSF53756">
    <property type="entry name" value="UDP-Glycosyltransferase/glycogen phosphorylase"/>
    <property type="match status" value="1"/>
</dbReference>
<protein>
    <recommendedName>
        <fullName evidence="3">starch synthase</fullName>
        <ecNumber evidence="3">2.4.1.21</ecNumber>
    </recommendedName>
</protein>
<dbReference type="AlphaFoldDB" id="A0A1J5RI31"/>
<sequence>MKVLFASSEIYPLAKTGGLADVAGALPQALRQGGCDVRLLMPAYRGIAAQAEARAVANLGDPFGRGDAEILEGRLPGCDLPLWLLDNPALFDRDGGPYQTAAGADWPDNDVRFALLSWAAARLSQPGSPLGWQPDILHCHDWQTGLAPAYLKAWGGPAPATVFTIHNMAYQGNFASDLVPRLGLPWELYTLDGFEFWGHLSFLKAGLALADRLTTVSPTYAQEIQSAPNGFGMEGLLSWRGRELSGILNGADYTIWDPSVDSHLPRRYGLEDFTEGKAANKAALQAELGLPQRAGAPLLIVISRLSDQKGMDLLLGIMPAVLGLGCQLALLGTGDRRLEEAFRGLAESHGDQVAVRIGYSEDLAHRMQAGADMLLMPSRFEPCGLTQIYALRYGTLPVVHRTGGLADTVVDSTYDSMLHTQATGFVFDQSLASAFQWTIERAAALIRNPEQWRRIQATAMRMAFGWDKAAAAYTDLYRALRPHAG</sequence>
<comment type="catalytic activity">
    <reaction evidence="1">
        <text>[(1-&gt;4)-alpha-D-glucosyl](n) + ADP-alpha-D-glucose = [(1-&gt;4)-alpha-D-glucosyl](n+1) + ADP + H(+)</text>
        <dbReference type="Rhea" id="RHEA:18189"/>
        <dbReference type="Rhea" id="RHEA-COMP:9584"/>
        <dbReference type="Rhea" id="RHEA-COMP:9587"/>
        <dbReference type="ChEBI" id="CHEBI:15378"/>
        <dbReference type="ChEBI" id="CHEBI:15444"/>
        <dbReference type="ChEBI" id="CHEBI:57498"/>
        <dbReference type="ChEBI" id="CHEBI:456216"/>
        <dbReference type="EC" id="2.4.1.21"/>
    </reaction>
</comment>
<evidence type="ECO:0000256" key="1">
    <source>
        <dbReference type="ARBA" id="ARBA00001478"/>
    </source>
</evidence>
<dbReference type="PANTHER" id="PTHR45825">
    <property type="entry name" value="GRANULE-BOUND STARCH SYNTHASE 1, CHLOROPLASTIC/AMYLOPLASTIC"/>
    <property type="match status" value="1"/>
</dbReference>
<evidence type="ECO:0000256" key="2">
    <source>
        <dbReference type="ARBA" id="ARBA00010281"/>
    </source>
</evidence>
<name>A0A1J5RI31_9ZZZZ</name>